<proteinExistence type="predicted"/>
<dbReference type="GO" id="GO:0042026">
    <property type="term" value="P:protein refolding"/>
    <property type="evidence" value="ECO:0007669"/>
    <property type="project" value="TreeGrafter"/>
</dbReference>
<dbReference type="Gene3D" id="3.90.1280.10">
    <property type="entry name" value="HSP33 redox switch-like"/>
    <property type="match status" value="1"/>
</dbReference>
<evidence type="ECO:0000313" key="7">
    <source>
        <dbReference type="Proteomes" id="UP000001880"/>
    </source>
</evidence>
<keyword evidence="2" id="KW-0862">Zinc</keyword>
<evidence type="ECO:0000256" key="5">
    <source>
        <dbReference type="ARBA" id="ARBA00023284"/>
    </source>
</evidence>
<dbReference type="GO" id="GO:0044183">
    <property type="term" value="F:protein folding chaperone"/>
    <property type="evidence" value="ECO:0007669"/>
    <property type="project" value="TreeGrafter"/>
</dbReference>
<dbReference type="SUPFAM" id="SSF118352">
    <property type="entry name" value="HSP33 redox switch-like"/>
    <property type="match status" value="1"/>
</dbReference>
<sequence>MTDTIVRGLLRDPPVRVIAVASTEVAREAARRHQSVGGAQVALGRAAACGLLLATLTKSGEQVTLQFMGDGSLGGILADAYDGGKVRVSVKNPSALLPGPHGQRVSVAEGVGRSGVVRVIRDMGKNFQTSGQSTLLSGEIDEDVEHYLRTSEQIESAMGCEVLLGSSEVTAAAGVLVQCMPDGDATALVAQVRSKLSGGALLELLRAHEADLASASEADSAALLVSLVRSLLGEHGADFEHLDSRPVSFHCPCSKDRVMTSLSMLEPEALEEMLREDRGAEVTCNFCREVYQVSESELAELVAQRSSRSPS</sequence>
<dbReference type="SUPFAM" id="SSF64397">
    <property type="entry name" value="Hsp33 domain"/>
    <property type="match status" value="1"/>
</dbReference>
<dbReference type="InterPro" id="IPR016153">
    <property type="entry name" value="Heat_shock_Hsp33_N"/>
</dbReference>
<dbReference type="GO" id="GO:0005737">
    <property type="term" value="C:cytoplasm"/>
    <property type="evidence" value="ECO:0007669"/>
    <property type="project" value="InterPro"/>
</dbReference>
<dbReference type="Proteomes" id="UP000001880">
    <property type="component" value="Chromosome"/>
</dbReference>
<evidence type="ECO:0000313" key="6">
    <source>
        <dbReference type="EMBL" id="ACY12798.1"/>
    </source>
</evidence>
<dbReference type="RefSeq" id="WP_012825425.1">
    <property type="nucleotide sequence ID" value="NC_013440.1"/>
</dbReference>
<keyword evidence="5" id="KW-0676">Redox-active center</keyword>
<protein>
    <submittedName>
        <fullName evidence="6">Hsp33 protein</fullName>
    </submittedName>
</protein>
<dbReference type="STRING" id="502025.Hoch_0157"/>
<keyword evidence="1" id="KW-0963">Cytoplasm</keyword>
<dbReference type="HOGENOM" id="CLU_054493_1_0_7"/>
<keyword evidence="7" id="KW-1185">Reference proteome</keyword>
<dbReference type="PANTHER" id="PTHR30111:SF1">
    <property type="entry name" value="33 KDA CHAPERONIN"/>
    <property type="match status" value="1"/>
</dbReference>
<dbReference type="eggNOG" id="COG1281">
    <property type="taxonomic scope" value="Bacteria"/>
</dbReference>
<dbReference type="PIRSF" id="PIRSF005261">
    <property type="entry name" value="Heat_shock_Hsp33"/>
    <property type="match status" value="1"/>
</dbReference>
<dbReference type="KEGG" id="hoh:Hoch_0157"/>
<dbReference type="OrthoDB" id="9793753at2"/>
<name>D0LGQ2_HALO1</name>
<organism evidence="6 7">
    <name type="scientific">Haliangium ochraceum (strain DSM 14365 / JCM 11303 / SMP-2)</name>
    <dbReference type="NCBI Taxonomy" id="502025"/>
    <lineage>
        <taxon>Bacteria</taxon>
        <taxon>Pseudomonadati</taxon>
        <taxon>Myxococcota</taxon>
        <taxon>Polyangia</taxon>
        <taxon>Haliangiales</taxon>
        <taxon>Kofleriaceae</taxon>
        <taxon>Haliangium</taxon>
    </lineage>
</organism>
<accession>D0LGQ2</accession>
<evidence type="ECO:0000256" key="1">
    <source>
        <dbReference type="ARBA" id="ARBA00022490"/>
    </source>
</evidence>
<evidence type="ECO:0000256" key="2">
    <source>
        <dbReference type="ARBA" id="ARBA00022833"/>
    </source>
</evidence>
<evidence type="ECO:0000256" key="4">
    <source>
        <dbReference type="ARBA" id="ARBA00023186"/>
    </source>
</evidence>
<dbReference type="Gene3D" id="3.55.30.10">
    <property type="entry name" value="Hsp33 domain"/>
    <property type="match status" value="1"/>
</dbReference>
<reference evidence="6 7" key="1">
    <citation type="journal article" date="2010" name="Stand. Genomic Sci.">
        <title>Complete genome sequence of Haliangium ochraceum type strain (SMP-2).</title>
        <authorList>
            <consortium name="US DOE Joint Genome Institute (JGI-PGF)"/>
            <person name="Ivanova N."/>
            <person name="Daum C."/>
            <person name="Lang E."/>
            <person name="Abt B."/>
            <person name="Kopitz M."/>
            <person name="Saunders E."/>
            <person name="Lapidus A."/>
            <person name="Lucas S."/>
            <person name="Glavina Del Rio T."/>
            <person name="Nolan M."/>
            <person name="Tice H."/>
            <person name="Copeland A."/>
            <person name="Cheng J.F."/>
            <person name="Chen F."/>
            <person name="Bruce D."/>
            <person name="Goodwin L."/>
            <person name="Pitluck S."/>
            <person name="Mavromatis K."/>
            <person name="Pati A."/>
            <person name="Mikhailova N."/>
            <person name="Chen A."/>
            <person name="Palaniappan K."/>
            <person name="Land M."/>
            <person name="Hauser L."/>
            <person name="Chang Y.J."/>
            <person name="Jeffries C.D."/>
            <person name="Detter J.C."/>
            <person name="Brettin T."/>
            <person name="Rohde M."/>
            <person name="Goker M."/>
            <person name="Bristow J."/>
            <person name="Markowitz V."/>
            <person name="Eisen J.A."/>
            <person name="Hugenholtz P."/>
            <person name="Kyrpides N.C."/>
            <person name="Klenk H.P."/>
        </authorList>
    </citation>
    <scope>NUCLEOTIDE SEQUENCE [LARGE SCALE GENOMIC DNA]</scope>
    <source>
        <strain evidence="7">DSM 14365 / CIP 107738 / JCM 11303 / AJ 13395 / SMP-2</strain>
    </source>
</reference>
<dbReference type="GO" id="GO:0051082">
    <property type="term" value="F:unfolded protein binding"/>
    <property type="evidence" value="ECO:0007669"/>
    <property type="project" value="InterPro"/>
</dbReference>
<dbReference type="EMBL" id="CP001804">
    <property type="protein sequence ID" value="ACY12798.1"/>
    <property type="molecule type" value="Genomic_DNA"/>
</dbReference>
<dbReference type="InterPro" id="IPR016154">
    <property type="entry name" value="Heat_shock_Hsp33_C"/>
</dbReference>
<dbReference type="InterPro" id="IPR000397">
    <property type="entry name" value="Heat_shock_Hsp33"/>
</dbReference>
<keyword evidence="3" id="KW-1015">Disulfide bond</keyword>
<evidence type="ECO:0000256" key="3">
    <source>
        <dbReference type="ARBA" id="ARBA00023157"/>
    </source>
</evidence>
<keyword evidence="4" id="KW-0143">Chaperone</keyword>
<gene>
    <name evidence="6" type="ordered locus">Hoch_0157</name>
</gene>
<dbReference type="AlphaFoldDB" id="D0LGQ2"/>
<dbReference type="Pfam" id="PF01430">
    <property type="entry name" value="HSP33"/>
    <property type="match status" value="1"/>
</dbReference>
<dbReference type="PANTHER" id="PTHR30111">
    <property type="entry name" value="33 KDA CHAPERONIN"/>
    <property type="match status" value="1"/>
</dbReference>